<accession>A0A1G7HVY6</accession>
<dbReference type="Proteomes" id="UP000199045">
    <property type="component" value="Unassembled WGS sequence"/>
</dbReference>
<dbReference type="Pfam" id="PF02837">
    <property type="entry name" value="Glyco_hydro_2_N"/>
    <property type="match status" value="1"/>
</dbReference>
<feature type="domain" description="Glycoside hydrolase family 2 immunoglobulin-like beta-sandwich" evidence="4">
    <location>
        <begin position="218"/>
        <end position="311"/>
    </location>
</feature>
<evidence type="ECO:0000259" key="4">
    <source>
        <dbReference type="Pfam" id="PF00703"/>
    </source>
</evidence>
<dbReference type="InterPro" id="IPR036156">
    <property type="entry name" value="Beta-gal/glucu_dom_sf"/>
</dbReference>
<gene>
    <name evidence="7" type="ORF">SAMN04488121_101620</name>
</gene>
<reference evidence="7 8" key="1">
    <citation type="submission" date="2016-10" db="EMBL/GenBank/DDBJ databases">
        <authorList>
            <person name="de Groot N.N."/>
        </authorList>
    </citation>
    <scope>NUCLEOTIDE SEQUENCE [LARGE SCALE GENOMIC DNA]</scope>
    <source>
        <strain evidence="7 8">DSM 527</strain>
    </source>
</reference>
<name>A0A1G7HVY6_CHIFI</name>
<proteinExistence type="inferred from homology"/>
<dbReference type="SUPFAM" id="SSF51445">
    <property type="entry name" value="(Trans)glycosidases"/>
    <property type="match status" value="1"/>
</dbReference>
<dbReference type="RefSeq" id="WP_089829902.1">
    <property type="nucleotide sequence ID" value="NZ_FNBN01000001.1"/>
</dbReference>
<evidence type="ECO:0000256" key="3">
    <source>
        <dbReference type="ARBA" id="ARBA00023295"/>
    </source>
</evidence>
<feature type="domain" description="Glycosyl hydrolases family 2 sugar binding" evidence="6">
    <location>
        <begin position="109"/>
        <end position="185"/>
    </location>
</feature>
<dbReference type="SUPFAM" id="SSF49785">
    <property type="entry name" value="Galactose-binding domain-like"/>
    <property type="match status" value="1"/>
</dbReference>
<dbReference type="Pfam" id="PF00703">
    <property type="entry name" value="Glyco_hydro_2"/>
    <property type="match status" value="1"/>
</dbReference>
<dbReference type="OrthoDB" id="9801077at2"/>
<evidence type="ECO:0000313" key="8">
    <source>
        <dbReference type="Proteomes" id="UP000199045"/>
    </source>
</evidence>
<dbReference type="InterPro" id="IPR006102">
    <property type="entry name" value="Ig-like_GH2"/>
</dbReference>
<evidence type="ECO:0000259" key="6">
    <source>
        <dbReference type="Pfam" id="PF02837"/>
    </source>
</evidence>
<protein>
    <submittedName>
        <fullName evidence="7">Glycosyl hydrolases family 2, TIM barrel domain</fullName>
    </submittedName>
</protein>
<dbReference type="Pfam" id="PF02836">
    <property type="entry name" value="Glyco_hydro_2_C"/>
    <property type="match status" value="1"/>
</dbReference>
<keyword evidence="2 7" id="KW-0378">Hydrolase</keyword>
<keyword evidence="3" id="KW-0326">Glycosidase</keyword>
<feature type="domain" description="Glycoside hydrolase family 2 catalytic" evidence="5">
    <location>
        <begin position="356"/>
        <end position="465"/>
    </location>
</feature>
<dbReference type="InterPro" id="IPR008979">
    <property type="entry name" value="Galactose-bd-like_sf"/>
</dbReference>
<dbReference type="GO" id="GO:0004553">
    <property type="term" value="F:hydrolase activity, hydrolyzing O-glycosyl compounds"/>
    <property type="evidence" value="ECO:0007669"/>
    <property type="project" value="InterPro"/>
</dbReference>
<dbReference type="Gene3D" id="2.60.40.10">
    <property type="entry name" value="Immunoglobulins"/>
    <property type="match status" value="1"/>
</dbReference>
<dbReference type="InterPro" id="IPR013783">
    <property type="entry name" value="Ig-like_fold"/>
</dbReference>
<evidence type="ECO:0000259" key="5">
    <source>
        <dbReference type="Pfam" id="PF02836"/>
    </source>
</evidence>
<dbReference type="InterPro" id="IPR006103">
    <property type="entry name" value="Glyco_hydro_2_cat"/>
</dbReference>
<dbReference type="PANTHER" id="PTHR42732:SF2">
    <property type="entry name" value="BETA-MANNOSIDASE"/>
    <property type="match status" value="1"/>
</dbReference>
<dbReference type="SUPFAM" id="SSF49303">
    <property type="entry name" value="beta-Galactosidase/glucuronidase domain"/>
    <property type="match status" value="1"/>
</dbReference>
<dbReference type="InterPro" id="IPR006104">
    <property type="entry name" value="Glyco_hydro_2_N"/>
</dbReference>
<organism evidence="7 8">
    <name type="scientific">Chitinophaga filiformis</name>
    <name type="common">Myxococcus filiformis</name>
    <name type="synonym">Flexibacter filiformis</name>
    <dbReference type="NCBI Taxonomy" id="104663"/>
    <lineage>
        <taxon>Bacteria</taxon>
        <taxon>Pseudomonadati</taxon>
        <taxon>Bacteroidota</taxon>
        <taxon>Chitinophagia</taxon>
        <taxon>Chitinophagales</taxon>
        <taxon>Chitinophagaceae</taxon>
        <taxon>Chitinophaga</taxon>
    </lineage>
</organism>
<dbReference type="Gene3D" id="2.60.120.260">
    <property type="entry name" value="Galactose-binding domain-like"/>
    <property type="match status" value="1"/>
</dbReference>
<evidence type="ECO:0000313" key="7">
    <source>
        <dbReference type="EMBL" id="SDF04518.1"/>
    </source>
</evidence>
<evidence type="ECO:0000256" key="1">
    <source>
        <dbReference type="ARBA" id="ARBA00007401"/>
    </source>
</evidence>
<dbReference type="STRING" id="104663.SAMN04488121_101620"/>
<dbReference type="AlphaFoldDB" id="A0A1G7HVY6"/>
<comment type="similarity">
    <text evidence="1">Belongs to the glycosyl hydrolase 2 family.</text>
</comment>
<dbReference type="GO" id="GO:0005975">
    <property type="term" value="P:carbohydrate metabolic process"/>
    <property type="evidence" value="ECO:0007669"/>
    <property type="project" value="InterPro"/>
</dbReference>
<dbReference type="InterPro" id="IPR051913">
    <property type="entry name" value="GH2_Domain-Containing"/>
</dbReference>
<evidence type="ECO:0000256" key="2">
    <source>
        <dbReference type="ARBA" id="ARBA00022801"/>
    </source>
</evidence>
<dbReference type="EMBL" id="FNBN01000001">
    <property type="protein sequence ID" value="SDF04518.1"/>
    <property type="molecule type" value="Genomic_DNA"/>
</dbReference>
<dbReference type="InterPro" id="IPR017853">
    <property type="entry name" value="GH"/>
</dbReference>
<dbReference type="PANTHER" id="PTHR42732">
    <property type="entry name" value="BETA-GALACTOSIDASE"/>
    <property type="match status" value="1"/>
</dbReference>
<sequence length="881" mass="101062">MIRISIHFIIGILLLGIHDLKAQGKGKWQIQATSIQTRWASDVNPDCPLPEYPRPQLVRNTKWENLNGLWNYAITSRDSARPVRYIGQILVPYPLESALSGVKRRLSADESLWYQRNIRLDPKGGVRTLLHFGAVDWRATVWVNGKEVGSHTGGYTEFTLDITSAIKNGNNDLVVKVYDPTDQGYGPHGKQLLNPSSIYYTANSGIWQTVWLEIVPEVFITSLAMTPDIDSAVLKLNVKTNIDIPMGYSIQARVGNVQSDFSTSNLSDGLNIRLGNAHLWSPEDPYLYSMNLKLIHNDKVIDSIDTYFGMRKIEIRKDEKGYDRIFLNNKYTYNLGILDQGYWPEGLYTSPTDEALMFDIKASKAMGFNTIRKHMKIEPARWYFHADRLGMLVWQDFVSPNQKLGNEAKSFFETQIDETINQLYSHPCITTWIIFNEKWGQYDQQRITEKVKKLDPSRLVNGHSGELLYVDDQLRSPSPNAYISSDMTDVHSYPIPRNALPMPGKARVLGEFGGIGVPVEDHLWDDLVAGWGYDGVVQPEVMKSKYRNMVDSINSLKQEGLSASIYTQLTDVESEQNGLITYDRALIKVPLPIVKKINEKIWPSTWNRDVNDLKLEVAEQVVMRYSDRIKEYRAGRNDSTFLRNLTIMANANKDYEMVRMLMNDYLHKVEQPLSSSNLKYILKFVQTDTDYGFEILLKNRRKINILLGADVADSYIVKVLSRTYIDSFNSNIDSLKWSFIEKKVIPKYGVFGEEAILQSKVLYAVNNQDVKLFDEVVDGWYKNYGRERSWIGPTLLNNIAWFAFERSSNNNSLKTALQMSKISMEKVKDAYFVDTYANLLFKLGLKDQAIEWERKAIDIEPNDDVLKTTLDKMESNKPTWK</sequence>
<dbReference type="Gene3D" id="3.20.20.80">
    <property type="entry name" value="Glycosidases"/>
    <property type="match status" value="1"/>
</dbReference>